<proteinExistence type="inferred from homology"/>
<dbReference type="Gene3D" id="3.90.190.20">
    <property type="entry name" value="Mur ligase, C-terminal domain"/>
    <property type="match status" value="1"/>
</dbReference>
<dbReference type="InterPro" id="IPR013221">
    <property type="entry name" value="Mur_ligase_cen"/>
</dbReference>
<name>H0ULD6_9BACT</name>
<reference evidence="13 14" key="1">
    <citation type="submission" date="2011-11" db="EMBL/GenBank/DDBJ databases">
        <title>The Noncontiguous Finished genome of Jonquetella anthropi DSM 22815.</title>
        <authorList>
            <consortium name="US DOE Joint Genome Institute (JGI-PGF)"/>
            <person name="Lucas S."/>
            <person name="Copeland A."/>
            <person name="Lapidus A."/>
            <person name="Glavina del Rio T."/>
            <person name="Dalin E."/>
            <person name="Tice H."/>
            <person name="Bruce D."/>
            <person name="Goodwin L."/>
            <person name="Pitluck S."/>
            <person name="Peters L."/>
            <person name="Mikhailova N."/>
            <person name="Held B."/>
            <person name="Kyrpides N."/>
            <person name="Mavromatis K."/>
            <person name="Ivanova N."/>
            <person name="Markowitz V."/>
            <person name="Cheng J.-F."/>
            <person name="Hugenholtz P."/>
            <person name="Woyke T."/>
            <person name="Wu D."/>
            <person name="Gronow S."/>
            <person name="Wellnitz S."/>
            <person name="Brambilla E."/>
            <person name="Klenk H.-P."/>
            <person name="Eisen J.A."/>
        </authorList>
    </citation>
    <scope>NUCLEOTIDE SEQUENCE [LARGE SCALE GENOMIC DNA]</scope>
    <source>
        <strain evidence="13 14">DSM 22815</strain>
    </source>
</reference>
<dbReference type="EMBL" id="CM001376">
    <property type="protein sequence ID" value="EHM13495.1"/>
    <property type="molecule type" value="Genomic_DNA"/>
</dbReference>
<evidence type="ECO:0000256" key="6">
    <source>
        <dbReference type="ARBA" id="ARBA00022741"/>
    </source>
</evidence>
<dbReference type="GO" id="GO:0005524">
    <property type="term" value="F:ATP binding"/>
    <property type="evidence" value="ECO:0007669"/>
    <property type="project" value="UniProtKB-UniRule"/>
</dbReference>
<dbReference type="PANTHER" id="PTHR43692">
    <property type="entry name" value="UDP-N-ACETYLMURAMOYLALANINE--D-GLUTAMATE LIGASE"/>
    <property type="match status" value="1"/>
</dbReference>
<dbReference type="SUPFAM" id="SSF53244">
    <property type="entry name" value="MurD-like peptide ligases, peptide-binding domain"/>
    <property type="match status" value="1"/>
</dbReference>
<evidence type="ECO:0000313" key="14">
    <source>
        <dbReference type="Proteomes" id="UP000003806"/>
    </source>
</evidence>
<dbReference type="GO" id="GO:0004326">
    <property type="term" value="F:tetrahydrofolylpolyglutamate synthase activity"/>
    <property type="evidence" value="ECO:0007669"/>
    <property type="project" value="InterPro"/>
</dbReference>
<dbReference type="InterPro" id="IPR018109">
    <property type="entry name" value="Folylpolyglutamate_synth_CS"/>
</dbReference>
<dbReference type="InterPro" id="IPR004101">
    <property type="entry name" value="Mur_ligase_C"/>
</dbReference>
<dbReference type="Gene3D" id="3.40.50.720">
    <property type="entry name" value="NAD(P)-binding Rossmann-like Domain"/>
    <property type="match status" value="1"/>
</dbReference>
<feature type="domain" description="Mur ligase C-terminal" evidence="11">
    <location>
        <begin position="299"/>
        <end position="413"/>
    </location>
</feature>
<dbReference type="HAMAP" id="MF_00639">
    <property type="entry name" value="MurD"/>
    <property type="match status" value="1"/>
</dbReference>
<sequence>MAGRITVVGAGVSGQAIALWAKKLGASVFVTDMKKELAPEICLGFRNAGIEWETGGHSPRCCECDQMVVSSGVSPASEAVKQAEGRGIPVVGELEFLAPWLPGKTIAVTGTNGKTTTTALLGHLLRCRGQSVAVVGNIGEPLANAAGTAVDYTVMELSSFQLHWNKSFTPQVALLTNLAPDHIDWHGSYENYVADKLKVFGRPGKGNWEIVQARDAALVPSGGSVCTLGGTEGTRIYWDDQAVWLERDSGREKLFDRSQLSLVGQHNLENAAMAGAALALIDKSFAPLQGLSDFLPPPHRCQLVRVRRGVTWVDDSKGTNVASTRTALEGIDGPKIIILGGKGKGEKYETLAQTVKARARNVILIGAESDKIEAALREAGVQSIHRTSCMEEVVSTADGLARPGDTVLLSPACTSWDMYQSYEQRGDHFKRLVMALPD</sequence>
<keyword evidence="8 9" id="KW-0131">Cell cycle</keyword>
<dbReference type="GO" id="GO:0071555">
    <property type="term" value="P:cell wall organization"/>
    <property type="evidence" value="ECO:0007669"/>
    <property type="project" value="UniProtKB-KW"/>
</dbReference>
<dbReference type="STRING" id="885272.JonanDRAFT_1128"/>
<dbReference type="RefSeq" id="WP_008521577.1">
    <property type="nucleotide sequence ID" value="NZ_CM001376.1"/>
</dbReference>
<dbReference type="OrthoDB" id="9809796at2"/>
<comment type="similarity">
    <text evidence="9">Belongs to the MurCDEF family.</text>
</comment>
<evidence type="ECO:0000256" key="3">
    <source>
        <dbReference type="ARBA" id="ARBA00022490"/>
    </source>
</evidence>
<evidence type="ECO:0000256" key="2">
    <source>
        <dbReference type="ARBA" id="ARBA00004752"/>
    </source>
</evidence>
<dbReference type="HOGENOM" id="CLU_032540_0_0_0"/>
<dbReference type="Proteomes" id="UP000003806">
    <property type="component" value="Chromosome"/>
</dbReference>
<comment type="subcellular location">
    <subcellularLocation>
        <location evidence="1 9 10">Cytoplasm</location>
    </subcellularLocation>
</comment>
<keyword evidence="4 9" id="KW-0436">Ligase</keyword>
<dbReference type="Gene3D" id="3.40.1190.10">
    <property type="entry name" value="Mur-like, catalytic domain"/>
    <property type="match status" value="1"/>
</dbReference>
<dbReference type="GO" id="GO:0008764">
    <property type="term" value="F:UDP-N-acetylmuramoylalanine-D-glutamate ligase activity"/>
    <property type="evidence" value="ECO:0007669"/>
    <property type="project" value="UniProtKB-UniRule"/>
</dbReference>
<evidence type="ECO:0000259" key="12">
    <source>
        <dbReference type="Pfam" id="PF08245"/>
    </source>
</evidence>
<dbReference type="PROSITE" id="PS01011">
    <property type="entry name" value="FOLYLPOLYGLU_SYNT_1"/>
    <property type="match status" value="1"/>
</dbReference>
<dbReference type="SUPFAM" id="SSF51984">
    <property type="entry name" value="MurCD N-terminal domain"/>
    <property type="match status" value="1"/>
</dbReference>
<dbReference type="InterPro" id="IPR036565">
    <property type="entry name" value="Mur-like_cat_sf"/>
</dbReference>
<dbReference type="GO" id="GO:0005737">
    <property type="term" value="C:cytoplasm"/>
    <property type="evidence" value="ECO:0007669"/>
    <property type="project" value="UniProtKB-SubCell"/>
</dbReference>
<comment type="pathway">
    <text evidence="2 9 10">Cell wall biogenesis; peptidoglycan biosynthesis.</text>
</comment>
<keyword evidence="6 9" id="KW-0547">Nucleotide-binding</keyword>
<evidence type="ECO:0000256" key="5">
    <source>
        <dbReference type="ARBA" id="ARBA00022618"/>
    </source>
</evidence>
<keyword evidence="14" id="KW-1185">Reference proteome</keyword>
<evidence type="ECO:0000256" key="4">
    <source>
        <dbReference type="ARBA" id="ARBA00022598"/>
    </source>
</evidence>
<keyword evidence="9 10" id="KW-0573">Peptidoglycan synthesis</keyword>
<comment type="catalytic activity">
    <reaction evidence="9 10">
        <text>UDP-N-acetyl-alpha-D-muramoyl-L-alanine + D-glutamate + ATP = UDP-N-acetyl-alpha-D-muramoyl-L-alanyl-D-glutamate + ADP + phosphate + H(+)</text>
        <dbReference type="Rhea" id="RHEA:16429"/>
        <dbReference type="ChEBI" id="CHEBI:15378"/>
        <dbReference type="ChEBI" id="CHEBI:29986"/>
        <dbReference type="ChEBI" id="CHEBI:30616"/>
        <dbReference type="ChEBI" id="CHEBI:43474"/>
        <dbReference type="ChEBI" id="CHEBI:83898"/>
        <dbReference type="ChEBI" id="CHEBI:83900"/>
        <dbReference type="ChEBI" id="CHEBI:456216"/>
        <dbReference type="EC" id="6.3.2.9"/>
    </reaction>
</comment>
<evidence type="ECO:0000256" key="1">
    <source>
        <dbReference type="ARBA" id="ARBA00004496"/>
    </source>
</evidence>
<dbReference type="SUPFAM" id="SSF53623">
    <property type="entry name" value="MurD-like peptide ligases, catalytic domain"/>
    <property type="match status" value="1"/>
</dbReference>
<dbReference type="Pfam" id="PF08245">
    <property type="entry name" value="Mur_ligase_M"/>
    <property type="match status" value="1"/>
</dbReference>
<dbReference type="Pfam" id="PF21377">
    <property type="entry name" value="MurD_N"/>
    <property type="match status" value="1"/>
</dbReference>
<protein>
    <recommendedName>
        <fullName evidence="9 10">UDP-N-acetylmuramoylalanine--D-glutamate ligase</fullName>
        <ecNumber evidence="9 10">6.3.2.9</ecNumber>
    </recommendedName>
    <alternativeName>
        <fullName evidence="9">D-glutamic acid-adding enzyme</fullName>
    </alternativeName>
    <alternativeName>
        <fullName evidence="9">UDP-N-acetylmuramoyl-L-alanyl-D-glutamate synthetase</fullName>
    </alternativeName>
</protein>
<dbReference type="InterPro" id="IPR005762">
    <property type="entry name" value="MurD"/>
</dbReference>
<gene>
    <name evidence="9" type="primary">murD</name>
    <name evidence="13" type="ORF">JonanDRAFT_1128</name>
</gene>
<feature type="binding site" evidence="9">
    <location>
        <begin position="110"/>
        <end position="116"/>
    </location>
    <ligand>
        <name>ATP</name>
        <dbReference type="ChEBI" id="CHEBI:30616"/>
    </ligand>
</feature>
<keyword evidence="9 10" id="KW-0133">Cell shape</keyword>
<dbReference type="GO" id="GO:0008360">
    <property type="term" value="P:regulation of cell shape"/>
    <property type="evidence" value="ECO:0007669"/>
    <property type="project" value="UniProtKB-KW"/>
</dbReference>
<evidence type="ECO:0000256" key="8">
    <source>
        <dbReference type="ARBA" id="ARBA00023306"/>
    </source>
</evidence>
<dbReference type="GO" id="GO:0009252">
    <property type="term" value="P:peptidoglycan biosynthetic process"/>
    <property type="evidence" value="ECO:0007669"/>
    <property type="project" value="UniProtKB-UniRule"/>
</dbReference>
<evidence type="ECO:0000256" key="10">
    <source>
        <dbReference type="RuleBase" id="RU003664"/>
    </source>
</evidence>
<organism evidence="13 14">
    <name type="scientific">Jonquetella anthropi DSM 22815</name>
    <dbReference type="NCBI Taxonomy" id="885272"/>
    <lineage>
        <taxon>Bacteria</taxon>
        <taxon>Thermotogati</taxon>
        <taxon>Synergistota</taxon>
        <taxon>Synergistia</taxon>
        <taxon>Synergistales</taxon>
        <taxon>Dethiosulfovibrionaceae</taxon>
        <taxon>Jonquetella</taxon>
    </lineage>
</organism>
<keyword evidence="9 10" id="KW-0961">Cell wall biogenesis/degradation</keyword>
<evidence type="ECO:0000256" key="9">
    <source>
        <dbReference type="HAMAP-Rule" id="MF_00639"/>
    </source>
</evidence>
<dbReference type="UniPathway" id="UPA00219"/>
<evidence type="ECO:0000259" key="11">
    <source>
        <dbReference type="Pfam" id="PF02875"/>
    </source>
</evidence>
<dbReference type="InterPro" id="IPR036615">
    <property type="entry name" value="Mur_ligase_C_dom_sf"/>
</dbReference>
<feature type="domain" description="Mur ligase central" evidence="12">
    <location>
        <begin position="108"/>
        <end position="277"/>
    </location>
</feature>
<evidence type="ECO:0000313" key="13">
    <source>
        <dbReference type="EMBL" id="EHM13495.1"/>
    </source>
</evidence>
<keyword evidence="7 9" id="KW-0067">ATP-binding</keyword>
<dbReference type="PANTHER" id="PTHR43692:SF1">
    <property type="entry name" value="UDP-N-ACETYLMURAMOYLALANINE--D-GLUTAMATE LIGASE"/>
    <property type="match status" value="1"/>
</dbReference>
<dbReference type="EC" id="6.3.2.9" evidence="9 10"/>
<dbReference type="Pfam" id="PF02875">
    <property type="entry name" value="Mur_ligase_C"/>
    <property type="match status" value="1"/>
</dbReference>
<comment type="function">
    <text evidence="9 10">Cell wall formation. Catalyzes the addition of glutamate to the nucleotide precursor UDP-N-acetylmuramoyl-L-alanine (UMA).</text>
</comment>
<keyword evidence="3 9" id="KW-0963">Cytoplasm</keyword>
<dbReference type="AlphaFoldDB" id="H0ULD6"/>
<accession>H0ULD6</accession>
<dbReference type="NCBIfam" id="TIGR01087">
    <property type="entry name" value="murD"/>
    <property type="match status" value="1"/>
</dbReference>
<dbReference type="GO" id="GO:0051301">
    <property type="term" value="P:cell division"/>
    <property type="evidence" value="ECO:0007669"/>
    <property type="project" value="UniProtKB-KW"/>
</dbReference>
<keyword evidence="5 9" id="KW-0132">Cell division</keyword>
<dbReference type="eggNOG" id="COG0771">
    <property type="taxonomic scope" value="Bacteria"/>
</dbReference>
<evidence type="ECO:0000256" key="7">
    <source>
        <dbReference type="ARBA" id="ARBA00022840"/>
    </source>
</evidence>